<reference evidence="4" key="1">
    <citation type="journal article" date="2023" name="Commun. Biol.">
        <title>Genome analysis of Parmales, the sister group of diatoms, reveals the evolutionary specialization of diatoms from phago-mixotrophs to photoautotrophs.</title>
        <authorList>
            <person name="Ban H."/>
            <person name="Sato S."/>
            <person name="Yoshikawa S."/>
            <person name="Yamada K."/>
            <person name="Nakamura Y."/>
            <person name="Ichinomiya M."/>
            <person name="Sato N."/>
            <person name="Blanc-Mathieu R."/>
            <person name="Endo H."/>
            <person name="Kuwata A."/>
            <person name="Ogata H."/>
        </authorList>
    </citation>
    <scope>NUCLEOTIDE SEQUENCE [LARGE SCALE GENOMIC DNA]</scope>
</reference>
<dbReference type="AlphaFoldDB" id="A0A9W7GF06"/>
<evidence type="ECO:0000256" key="2">
    <source>
        <dbReference type="SAM" id="SignalP"/>
    </source>
</evidence>
<dbReference type="OrthoDB" id="187251at2759"/>
<feature type="chain" id="PRO_5040970714" evidence="2">
    <location>
        <begin position="18"/>
        <end position="614"/>
    </location>
</feature>
<protein>
    <submittedName>
        <fullName evidence="3">Uncharacterized protein</fullName>
    </submittedName>
</protein>
<keyword evidence="2" id="KW-0732">Signal</keyword>
<feature type="signal peptide" evidence="2">
    <location>
        <begin position="1"/>
        <end position="17"/>
    </location>
</feature>
<accession>A0A9W7GF06</accession>
<proteinExistence type="predicted"/>
<evidence type="ECO:0000256" key="1">
    <source>
        <dbReference type="SAM" id="MobiDB-lite"/>
    </source>
</evidence>
<sequence length="614" mass="66258">MLTKLLLLSSFPLATIAESPCSVPLSTRTSWQEAVVSQTISSHSVTRGSLTFSPAGTISNPSGTYGGHVFPTQILATSTCDCLSGSTCTYAGPPPKFSNPSVEGPCINTYSAKSSSALVTIGCMPPSPVQYWSYQTNLFSTYTSENEVLFPEVSPLPTINHLTMGAEPGTPYVIVTTGDKDLADDITEALVNAGAPPQSIHLDGISHPSLKVDGQTPDVLEAVVRINNKDFPPDLTAYIEASPTEQLALFLDPIDPPTEVNLLPASPLRKRSVEPDPGAPDYSSSLDSLSSLISKKLASSGYVMSYSGEMPESMDFGYDDADTNACCIDGYMESDTYWHSMVHFSTSDCLYRAHGAYSDPSGIWNDGNLSFVGNTLSVDYDVIGEKADVQSYSTFSCSEDNEVLIGYSCDDQCSEDVCKVSPLSAIPYLEGCISIPSNDKLSVEFGCSDDGVAVERSFLGSDCTGIKISEKSVETCNNSTSHFEGELWAGGIAKDTTVSFVIGVRTNKLGYSSFHNVYLPDFSSYNDPDDQANFGEESLEGSAEQWGWEEDDDLFVAEFSRECTGDEKFCKEINVASGDTLIVMSRQYLDTRTLTGPDKDDIAPHRVLIFDKKQ</sequence>
<name>A0A9W7GF06_9STRA</name>
<evidence type="ECO:0000313" key="4">
    <source>
        <dbReference type="Proteomes" id="UP001165065"/>
    </source>
</evidence>
<comment type="caution">
    <text evidence="3">The sequence shown here is derived from an EMBL/GenBank/DDBJ whole genome shotgun (WGS) entry which is preliminary data.</text>
</comment>
<evidence type="ECO:0000313" key="3">
    <source>
        <dbReference type="EMBL" id="GMI42695.1"/>
    </source>
</evidence>
<feature type="region of interest" description="Disordered" evidence="1">
    <location>
        <begin position="263"/>
        <end position="285"/>
    </location>
</feature>
<keyword evidence="4" id="KW-1185">Reference proteome</keyword>
<dbReference type="EMBL" id="BRYA01000179">
    <property type="protein sequence ID" value="GMI42695.1"/>
    <property type="molecule type" value="Genomic_DNA"/>
</dbReference>
<gene>
    <name evidence="3" type="ORF">TrCOL_g6307</name>
</gene>
<dbReference type="Proteomes" id="UP001165065">
    <property type="component" value="Unassembled WGS sequence"/>
</dbReference>
<organism evidence="3 4">
    <name type="scientific">Triparma columacea</name>
    <dbReference type="NCBI Taxonomy" id="722753"/>
    <lineage>
        <taxon>Eukaryota</taxon>
        <taxon>Sar</taxon>
        <taxon>Stramenopiles</taxon>
        <taxon>Ochrophyta</taxon>
        <taxon>Bolidophyceae</taxon>
        <taxon>Parmales</taxon>
        <taxon>Triparmaceae</taxon>
        <taxon>Triparma</taxon>
    </lineage>
</organism>